<dbReference type="Pfam" id="PF13175">
    <property type="entry name" value="AAA_15"/>
    <property type="match status" value="1"/>
</dbReference>
<accession>A0A6N7R2X9</accession>
<dbReference type="InterPro" id="IPR041685">
    <property type="entry name" value="AAA_GajA/Old/RecF-like"/>
</dbReference>
<feature type="domain" description="Endonuclease GajA/Old nuclease/RecF-like AAA" evidence="1">
    <location>
        <begin position="2"/>
        <end position="46"/>
    </location>
</feature>
<name>A0A6N7R2X9_9BACI</name>
<dbReference type="AlphaFoldDB" id="A0A6N7R2X9"/>
<reference evidence="2 3" key="1">
    <citation type="submission" date="2019-10" db="EMBL/GenBank/DDBJ databases">
        <title>Gracilibacillus salitolerans sp. nov., a moderate halophile isolated from a saline soil in northwest China.</title>
        <authorList>
            <person name="Gan L."/>
        </authorList>
    </citation>
    <scope>NUCLEOTIDE SEQUENCE [LARGE SCALE GENOMIC DNA]</scope>
    <source>
        <strain evidence="2 3">TP2-8</strain>
    </source>
</reference>
<proteinExistence type="predicted"/>
<dbReference type="RefSeq" id="WP_163578513.1">
    <property type="nucleotide sequence ID" value="NZ_JBHUMW010000022.1"/>
</dbReference>
<dbReference type="Proteomes" id="UP000435187">
    <property type="component" value="Unassembled WGS sequence"/>
</dbReference>
<evidence type="ECO:0000313" key="3">
    <source>
        <dbReference type="Proteomes" id="UP000435187"/>
    </source>
</evidence>
<dbReference type="EMBL" id="WJEE01000010">
    <property type="protein sequence ID" value="MRI65946.1"/>
    <property type="molecule type" value="Genomic_DNA"/>
</dbReference>
<comment type="caution">
    <text evidence="2">The sequence shown here is derived from an EMBL/GenBank/DDBJ whole genome shotgun (WGS) entry which is preliminary data.</text>
</comment>
<organism evidence="2 3">
    <name type="scientific">Gracilibacillus thailandensis</name>
    <dbReference type="NCBI Taxonomy" id="563735"/>
    <lineage>
        <taxon>Bacteria</taxon>
        <taxon>Bacillati</taxon>
        <taxon>Bacillota</taxon>
        <taxon>Bacilli</taxon>
        <taxon>Bacillales</taxon>
        <taxon>Bacillaceae</taxon>
        <taxon>Gracilibacillus</taxon>
    </lineage>
</organism>
<evidence type="ECO:0000259" key="1">
    <source>
        <dbReference type="Pfam" id="PF13175"/>
    </source>
</evidence>
<sequence>MGKNDAGKSTIVEALEIFFNNSLIVCEREDLSVGAEDQNIEITCIFNKLHQVP</sequence>
<protein>
    <submittedName>
        <fullName evidence="2">AAA family ATPase</fullName>
    </submittedName>
</protein>
<evidence type="ECO:0000313" key="2">
    <source>
        <dbReference type="EMBL" id="MRI65946.1"/>
    </source>
</evidence>
<gene>
    <name evidence="2" type="ORF">GH885_06245</name>
</gene>
<keyword evidence="3" id="KW-1185">Reference proteome</keyword>